<sequence>MDGLYPEFREAPVTAESIRTIATLLSKALERGRKPPGVRFYAAKRVVHLRLWQPSKYMEPTILARSPEGVELGIARPIDRFAGKFTTTQVCTDDELRSVLFALNSYQISALAYESQFALCFICGESVEPKCECGRHPIQLKSD</sequence>
<dbReference type="GeneID" id="54991487"/>
<accession>A0A2S1GSS2</accession>
<evidence type="ECO:0000313" key="1">
    <source>
        <dbReference type="EMBL" id="AWD92399.1"/>
    </source>
</evidence>
<organism evidence="1 2">
    <name type="scientific">Xanthomonas phage Carpasina</name>
    <dbReference type="NCBI Taxonomy" id="2163636"/>
    <lineage>
        <taxon>Viruses</taxon>
        <taxon>Duplodnaviria</taxon>
        <taxon>Heunggongvirae</taxon>
        <taxon>Uroviricota</taxon>
        <taxon>Caudoviricetes</taxon>
        <taxon>Lindbergviridae</taxon>
        <taxon>Carpasinavirus</taxon>
        <taxon>Carpasinavirus carpasina</taxon>
    </lineage>
</organism>
<proteinExistence type="predicted"/>
<protein>
    <submittedName>
        <fullName evidence="1">Uncharacterized protein</fullName>
    </submittedName>
</protein>
<reference evidence="1 2" key="1">
    <citation type="submission" date="2018-03" db="EMBL/GenBank/DDBJ databases">
        <title>Phage therapy in agriculture - a green tech approach to combat plant pathogenic bacteria.</title>
        <authorList>
            <person name="Carstens A.B."/>
            <person name="Djurhuus A.M."/>
            <person name="Hansen L.H."/>
        </authorList>
    </citation>
    <scope>NUCLEOTIDE SEQUENCE [LARGE SCALE GENOMIC DNA]</scope>
</reference>
<name>A0A2S1GSS2_9CAUD</name>
<dbReference type="KEGG" id="vg:54991487"/>
<dbReference type="EMBL" id="MH059633">
    <property type="protein sequence ID" value="AWD92399.1"/>
    <property type="molecule type" value="Genomic_DNA"/>
</dbReference>
<keyword evidence="2" id="KW-1185">Reference proteome</keyword>
<dbReference type="Proteomes" id="UP000246901">
    <property type="component" value="Segment"/>
</dbReference>
<dbReference type="RefSeq" id="YP_009800980.1">
    <property type="nucleotide sequence ID" value="NC_047962.1"/>
</dbReference>
<evidence type="ECO:0000313" key="2">
    <source>
        <dbReference type="Proteomes" id="UP000246901"/>
    </source>
</evidence>